<name>A0A432XPA1_9GAMM</name>
<keyword evidence="1" id="KW-0472">Membrane</keyword>
<comment type="caution">
    <text evidence="2">The sequence shown here is derived from an EMBL/GenBank/DDBJ whole genome shotgun (WGS) entry which is preliminary data.</text>
</comment>
<dbReference type="RefSeq" id="WP_126831984.1">
    <property type="nucleotide sequence ID" value="NZ_PIPT01000001.1"/>
</dbReference>
<keyword evidence="1" id="KW-1133">Transmembrane helix</keyword>
<gene>
    <name evidence="2" type="ORF">CWE21_00090</name>
</gene>
<dbReference type="OrthoDB" id="6238509at2"/>
<protein>
    <submittedName>
        <fullName evidence="2">Uncharacterized protein</fullName>
    </submittedName>
</protein>
<accession>A0A432XPA1</accession>
<dbReference type="AlphaFoldDB" id="A0A432XPA1"/>
<keyword evidence="3" id="KW-1185">Reference proteome</keyword>
<dbReference type="Proteomes" id="UP000286678">
    <property type="component" value="Unassembled WGS sequence"/>
</dbReference>
<evidence type="ECO:0000256" key="1">
    <source>
        <dbReference type="SAM" id="Phobius"/>
    </source>
</evidence>
<evidence type="ECO:0000313" key="2">
    <source>
        <dbReference type="EMBL" id="RUO50539.1"/>
    </source>
</evidence>
<organism evidence="2 3">
    <name type="scientific">Pseudidiomarina aquimaris</name>
    <dbReference type="NCBI Taxonomy" id="641841"/>
    <lineage>
        <taxon>Bacteria</taxon>
        <taxon>Pseudomonadati</taxon>
        <taxon>Pseudomonadota</taxon>
        <taxon>Gammaproteobacteria</taxon>
        <taxon>Alteromonadales</taxon>
        <taxon>Idiomarinaceae</taxon>
        <taxon>Pseudidiomarina</taxon>
    </lineage>
</organism>
<keyword evidence="1" id="KW-0812">Transmembrane</keyword>
<proteinExistence type="predicted"/>
<dbReference type="EMBL" id="PIPT01000001">
    <property type="protein sequence ID" value="RUO50539.1"/>
    <property type="molecule type" value="Genomic_DNA"/>
</dbReference>
<feature type="transmembrane region" description="Helical" evidence="1">
    <location>
        <begin position="7"/>
        <end position="27"/>
    </location>
</feature>
<sequence length="152" mass="16890">MKRIGLWFLAAIITCAVLFVAVLFYQWTVYEPDPPTVANCQSIETLVTADSAAQIYVYQCQRGANPKWEGYEVWAQKLVNQEWQRLATSPMAAGCIDIVLEDRRLVILHEASRGDLSVAASSFVYELPEGAATTLSVATERVNDCGTEKLEN</sequence>
<evidence type="ECO:0000313" key="3">
    <source>
        <dbReference type="Proteomes" id="UP000286678"/>
    </source>
</evidence>
<reference evidence="3" key="1">
    <citation type="journal article" date="2018" name="Front. Microbiol.">
        <title>Genome-Based Analysis Reveals the Taxonomy and Diversity of the Family Idiomarinaceae.</title>
        <authorList>
            <person name="Liu Y."/>
            <person name="Lai Q."/>
            <person name="Shao Z."/>
        </authorList>
    </citation>
    <scope>NUCLEOTIDE SEQUENCE [LARGE SCALE GENOMIC DNA]</scope>
    <source>
        <strain evidence="3">SW15</strain>
    </source>
</reference>